<accession>A0ABM9XZ48</accession>
<evidence type="ECO:0000313" key="1">
    <source>
        <dbReference type="EMBL" id="EEQ06705.1"/>
    </source>
</evidence>
<keyword evidence="2" id="KW-1185">Reference proteome</keyword>
<gene>
    <name evidence="1" type="ORF">yberc0001_6710</name>
</gene>
<comment type="caution">
    <text evidence="1">The sequence shown here is derived from an EMBL/GenBank/DDBJ whole genome shotgun (WGS) entry which is preliminary data.</text>
</comment>
<name>A0ABM9XZ48_YERBE</name>
<protein>
    <submittedName>
        <fullName evidence="1">Uncharacterized protein</fullName>
    </submittedName>
</protein>
<proteinExistence type="predicted"/>
<evidence type="ECO:0000313" key="2">
    <source>
        <dbReference type="Proteomes" id="UP000010319"/>
    </source>
</evidence>
<dbReference type="EMBL" id="AALC02000022">
    <property type="protein sequence ID" value="EEQ06705.1"/>
    <property type="molecule type" value="Genomic_DNA"/>
</dbReference>
<organism evidence="1 2">
    <name type="scientific">Yersinia bercovieri ATCC 43970</name>
    <dbReference type="NCBI Taxonomy" id="349968"/>
    <lineage>
        <taxon>Bacteria</taxon>
        <taxon>Pseudomonadati</taxon>
        <taxon>Pseudomonadota</taxon>
        <taxon>Gammaproteobacteria</taxon>
        <taxon>Enterobacterales</taxon>
        <taxon>Yersiniaceae</taxon>
        <taxon>Yersinia</taxon>
    </lineage>
</organism>
<dbReference type="Proteomes" id="UP000010319">
    <property type="component" value="Unassembled WGS sequence"/>
</dbReference>
<reference evidence="1" key="1">
    <citation type="submission" date="2008-12" db="EMBL/GenBank/DDBJ databases">
        <title>Annotation of the Yersinia bercovieri ATCC 43970 genome.</title>
        <authorList>
            <person name="Read T.D."/>
            <person name="Akmal A."/>
            <person name="Bishop-Lilly K."/>
            <person name="Chen P.E."/>
            <person name="Cook C."/>
            <person name="Kiley M.P."/>
            <person name="Lentz S."/>
            <person name="Mateczun A."/>
            <person name="Nagarajan N."/>
            <person name="Nolan N."/>
            <person name="Osborne B.I."/>
            <person name="Pop M."/>
            <person name="Sozhamannan S."/>
            <person name="Stewart A.C."/>
            <person name="Sulakvelidze A."/>
            <person name="Thomason B."/>
            <person name="Willner K."/>
            <person name="Zwick M.E."/>
        </authorList>
    </citation>
    <scope>NUCLEOTIDE SEQUENCE [LARGE SCALE GENOMIC DNA]</scope>
    <source>
        <strain evidence="1">ATCC 43970</strain>
    </source>
</reference>
<sequence length="38" mass="4501">MSELIYSIKLLFNNMKNKVLLEKSITFETKSLLHMNKT</sequence>